<dbReference type="EMBL" id="ATLV01014720">
    <property type="status" value="NOT_ANNOTATED_CDS"/>
    <property type="molecule type" value="Genomic_DNA"/>
</dbReference>
<dbReference type="Proteomes" id="UP000030765">
    <property type="component" value="Unassembled WGS sequence"/>
</dbReference>
<dbReference type="VEuPathDB" id="VectorBase:ASIC006918"/>
<dbReference type="EMBL" id="KE524984">
    <property type="protein sequence ID" value="KFB39412.1"/>
    <property type="molecule type" value="Genomic_DNA"/>
</dbReference>
<reference evidence="2" key="2">
    <citation type="submission" date="2020-05" db="UniProtKB">
        <authorList>
            <consortium name="EnsemblMetazoa"/>
        </authorList>
    </citation>
    <scope>IDENTIFICATION</scope>
</reference>
<keyword evidence="3" id="KW-1185">Reference proteome</keyword>
<name>A0A084VN68_ANOSI</name>
<dbReference type="AlphaFoldDB" id="A0A084VN68"/>
<dbReference type="EnsemblMetazoa" id="ASIC006918-RA">
    <property type="protein sequence ID" value="ASIC006918-PA"/>
    <property type="gene ID" value="ASIC006918"/>
</dbReference>
<gene>
    <name evidence="1" type="ORF">ZHAS_00006918</name>
</gene>
<proteinExistence type="predicted"/>
<evidence type="ECO:0000313" key="1">
    <source>
        <dbReference type="EMBL" id="KFB39412.1"/>
    </source>
</evidence>
<protein>
    <submittedName>
        <fullName evidence="1">AGAP012753-PA-like protein</fullName>
    </submittedName>
</protein>
<sequence>MVEKSDEVGKLCRFCLSREGLIALSNVTSTVVALEDVIYFTGVEKTLNVVRKLRNLQTLFGAMMI</sequence>
<evidence type="ECO:0000313" key="2">
    <source>
        <dbReference type="EnsemblMetazoa" id="ASIC006918-PA"/>
    </source>
</evidence>
<reference evidence="1 3" key="1">
    <citation type="journal article" date="2014" name="BMC Genomics">
        <title>Genome sequence of Anopheles sinensis provides insight into genetics basis of mosquito competence for malaria parasites.</title>
        <authorList>
            <person name="Zhou D."/>
            <person name="Zhang D."/>
            <person name="Ding G."/>
            <person name="Shi L."/>
            <person name="Hou Q."/>
            <person name="Ye Y."/>
            <person name="Xu Y."/>
            <person name="Zhou H."/>
            <person name="Xiong C."/>
            <person name="Li S."/>
            <person name="Yu J."/>
            <person name="Hong S."/>
            <person name="Yu X."/>
            <person name="Zou P."/>
            <person name="Chen C."/>
            <person name="Chang X."/>
            <person name="Wang W."/>
            <person name="Lv Y."/>
            <person name="Sun Y."/>
            <person name="Ma L."/>
            <person name="Shen B."/>
            <person name="Zhu C."/>
        </authorList>
    </citation>
    <scope>NUCLEOTIDE SEQUENCE [LARGE SCALE GENOMIC DNA]</scope>
</reference>
<evidence type="ECO:0000313" key="3">
    <source>
        <dbReference type="Proteomes" id="UP000030765"/>
    </source>
</evidence>
<organism evidence="1">
    <name type="scientific">Anopheles sinensis</name>
    <name type="common">Mosquito</name>
    <dbReference type="NCBI Taxonomy" id="74873"/>
    <lineage>
        <taxon>Eukaryota</taxon>
        <taxon>Metazoa</taxon>
        <taxon>Ecdysozoa</taxon>
        <taxon>Arthropoda</taxon>
        <taxon>Hexapoda</taxon>
        <taxon>Insecta</taxon>
        <taxon>Pterygota</taxon>
        <taxon>Neoptera</taxon>
        <taxon>Endopterygota</taxon>
        <taxon>Diptera</taxon>
        <taxon>Nematocera</taxon>
        <taxon>Culicoidea</taxon>
        <taxon>Culicidae</taxon>
        <taxon>Anophelinae</taxon>
        <taxon>Anopheles</taxon>
    </lineage>
</organism>
<accession>A0A084VN68</accession>